<dbReference type="EMBL" id="JAWQEG010008957">
    <property type="protein sequence ID" value="KAK3849387.1"/>
    <property type="molecule type" value="Genomic_DNA"/>
</dbReference>
<accession>A0AAE1EER4</accession>
<gene>
    <name evidence="1" type="ORF">Pcinc_043857</name>
</gene>
<evidence type="ECO:0000313" key="2">
    <source>
        <dbReference type="Proteomes" id="UP001286313"/>
    </source>
</evidence>
<proteinExistence type="predicted"/>
<sequence>MRAPGQVETDCTGCPCHWHHHTSSSGQWVGTLPYLLLLTHSPRALCHTTPSHPISSHIPLTAICQPPHPTSHAHTPYPIHYTVTPLTRTPTHTLETHPPIHIRSCQTASHLEADAPSTHCKLSPSVAK</sequence>
<dbReference type="AlphaFoldDB" id="A0AAE1EER4"/>
<name>A0AAE1EER4_PETCI</name>
<keyword evidence="2" id="KW-1185">Reference proteome</keyword>
<reference evidence="1" key="1">
    <citation type="submission" date="2023-10" db="EMBL/GenBank/DDBJ databases">
        <title>Genome assemblies of two species of porcelain crab, Petrolisthes cinctipes and Petrolisthes manimaculis (Anomura: Porcellanidae).</title>
        <authorList>
            <person name="Angst P."/>
        </authorList>
    </citation>
    <scope>NUCLEOTIDE SEQUENCE</scope>
    <source>
        <strain evidence="1">PB745_01</strain>
        <tissue evidence="1">Gill</tissue>
    </source>
</reference>
<dbReference type="Proteomes" id="UP001286313">
    <property type="component" value="Unassembled WGS sequence"/>
</dbReference>
<organism evidence="1 2">
    <name type="scientific">Petrolisthes cinctipes</name>
    <name type="common">Flat porcelain crab</name>
    <dbReference type="NCBI Taxonomy" id="88211"/>
    <lineage>
        <taxon>Eukaryota</taxon>
        <taxon>Metazoa</taxon>
        <taxon>Ecdysozoa</taxon>
        <taxon>Arthropoda</taxon>
        <taxon>Crustacea</taxon>
        <taxon>Multicrustacea</taxon>
        <taxon>Malacostraca</taxon>
        <taxon>Eumalacostraca</taxon>
        <taxon>Eucarida</taxon>
        <taxon>Decapoda</taxon>
        <taxon>Pleocyemata</taxon>
        <taxon>Anomura</taxon>
        <taxon>Galatheoidea</taxon>
        <taxon>Porcellanidae</taxon>
        <taxon>Petrolisthes</taxon>
    </lineage>
</organism>
<protein>
    <submittedName>
        <fullName evidence="1">Uncharacterized protein</fullName>
    </submittedName>
</protein>
<comment type="caution">
    <text evidence="1">The sequence shown here is derived from an EMBL/GenBank/DDBJ whole genome shotgun (WGS) entry which is preliminary data.</text>
</comment>
<evidence type="ECO:0000313" key="1">
    <source>
        <dbReference type="EMBL" id="KAK3849387.1"/>
    </source>
</evidence>